<dbReference type="InterPro" id="IPR013216">
    <property type="entry name" value="Methyltransf_11"/>
</dbReference>
<sequence length="227" mass="26310">MTHLVEDLKAPYTDIKNLASQLSCPNGDEGIAIGKIMNQSNQNMVLQSIKALNLEEKNRVLELGHGNAAHVPHLMKQAIDLRYFGMEISSTMKQQAEQNNTRLIKKKWALFQLYDGKNIDYVPKFFDRILTVNTIYFWEKPLEFLNEMFRLLKPEGLFVLTFVDKDFMERLPFVSEQIFNLYNTPKLKKLIEQTQFKTVSIKSQVEPALSKTGEMVNREYTIVALTK</sequence>
<dbReference type="GO" id="GO:0008168">
    <property type="term" value="F:methyltransferase activity"/>
    <property type="evidence" value="ECO:0007669"/>
    <property type="project" value="UniProtKB-KW"/>
</dbReference>
<dbReference type="CDD" id="cd02440">
    <property type="entry name" value="AdoMet_MTases"/>
    <property type="match status" value="1"/>
</dbReference>
<dbReference type="PANTHER" id="PTHR43861">
    <property type="entry name" value="TRANS-ACONITATE 2-METHYLTRANSFERASE-RELATED"/>
    <property type="match status" value="1"/>
</dbReference>
<gene>
    <name evidence="2" type="ORF">HC176_04335</name>
</gene>
<dbReference type="GO" id="GO:0032259">
    <property type="term" value="P:methylation"/>
    <property type="evidence" value="ECO:0007669"/>
    <property type="project" value="UniProtKB-KW"/>
</dbReference>
<protein>
    <submittedName>
        <fullName evidence="2">Class I SAM-dependent methyltransferase</fullName>
    </submittedName>
</protein>
<dbReference type="EMBL" id="JAAVJS010000004">
    <property type="protein sequence ID" value="NJX14708.1"/>
    <property type="molecule type" value="Genomic_DNA"/>
</dbReference>
<dbReference type="InterPro" id="IPR029063">
    <property type="entry name" value="SAM-dependent_MTases_sf"/>
</dbReference>
<name>A0ABX1D8L2_9FLAO</name>
<keyword evidence="2" id="KW-0808">Transferase</keyword>
<dbReference type="PANTHER" id="PTHR43861:SF1">
    <property type="entry name" value="TRANS-ACONITATE 2-METHYLTRANSFERASE"/>
    <property type="match status" value="1"/>
</dbReference>
<evidence type="ECO:0000313" key="2">
    <source>
        <dbReference type="EMBL" id="NJX14708.1"/>
    </source>
</evidence>
<dbReference type="Pfam" id="PF08241">
    <property type="entry name" value="Methyltransf_11"/>
    <property type="match status" value="1"/>
</dbReference>
<dbReference type="SUPFAM" id="SSF53335">
    <property type="entry name" value="S-adenosyl-L-methionine-dependent methyltransferases"/>
    <property type="match status" value="1"/>
</dbReference>
<evidence type="ECO:0000313" key="3">
    <source>
        <dbReference type="Proteomes" id="UP000760545"/>
    </source>
</evidence>
<dbReference type="Proteomes" id="UP000760545">
    <property type="component" value="Unassembled WGS sequence"/>
</dbReference>
<keyword evidence="3" id="KW-1185">Reference proteome</keyword>
<organism evidence="2 3">
    <name type="scientific">Tamlana crocina</name>
    <dbReference type="NCBI Taxonomy" id="393006"/>
    <lineage>
        <taxon>Bacteria</taxon>
        <taxon>Pseudomonadati</taxon>
        <taxon>Bacteroidota</taxon>
        <taxon>Flavobacteriia</taxon>
        <taxon>Flavobacteriales</taxon>
        <taxon>Flavobacteriaceae</taxon>
        <taxon>Tamlana</taxon>
    </lineage>
</organism>
<reference evidence="2 3" key="1">
    <citation type="submission" date="2020-03" db="EMBL/GenBank/DDBJ databases">
        <title>Tamlana sp. nov, isolated from XXX.</title>
        <authorList>
            <person name="Cao W.R."/>
        </authorList>
    </citation>
    <scope>NUCLEOTIDE SEQUENCE [LARGE SCALE GENOMIC DNA]</scope>
    <source>
        <strain evidence="2 3">HST1-43</strain>
    </source>
</reference>
<keyword evidence="2" id="KW-0489">Methyltransferase</keyword>
<dbReference type="RefSeq" id="WP_167916953.1">
    <property type="nucleotide sequence ID" value="NZ_JAAVJS010000004.1"/>
</dbReference>
<feature type="domain" description="Methyltransferase type 11" evidence="1">
    <location>
        <begin position="61"/>
        <end position="160"/>
    </location>
</feature>
<dbReference type="Gene3D" id="3.40.50.150">
    <property type="entry name" value="Vaccinia Virus protein VP39"/>
    <property type="match status" value="1"/>
</dbReference>
<comment type="caution">
    <text evidence="2">The sequence shown here is derived from an EMBL/GenBank/DDBJ whole genome shotgun (WGS) entry which is preliminary data.</text>
</comment>
<proteinExistence type="predicted"/>
<evidence type="ECO:0000259" key="1">
    <source>
        <dbReference type="Pfam" id="PF08241"/>
    </source>
</evidence>
<accession>A0ABX1D8L2</accession>